<dbReference type="HOGENOM" id="CLU_746748_0_0_1"/>
<reference evidence="2" key="1">
    <citation type="journal article" date="2009" name="Rice">
        <title>De Novo Next Generation Sequencing of Plant Genomes.</title>
        <authorList>
            <person name="Rounsley S."/>
            <person name="Marri P.R."/>
            <person name="Yu Y."/>
            <person name="He R."/>
            <person name="Sisneros N."/>
            <person name="Goicoechea J.L."/>
            <person name="Lee S.J."/>
            <person name="Angelova A."/>
            <person name="Kudrna D."/>
            <person name="Luo M."/>
            <person name="Affourtit J."/>
            <person name="Desany B."/>
            <person name="Knight J."/>
            <person name="Niazi F."/>
            <person name="Egholm M."/>
            <person name="Wing R.A."/>
        </authorList>
    </citation>
    <scope>NUCLEOTIDE SEQUENCE [LARGE SCALE GENOMIC DNA]</scope>
    <source>
        <strain evidence="2">cv. IRGC 105608</strain>
    </source>
</reference>
<feature type="compositionally biased region" description="Basic residues" evidence="1">
    <location>
        <begin position="230"/>
        <end position="249"/>
    </location>
</feature>
<feature type="compositionally biased region" description="Basic residues" evidence="1">
    <location>
        <begin position="71"/>
        <end position="103"/>
    </location>
</feature>
<dbReference type="Gramene" id="OBART07G23410.1">
    <property type="protein sequence ID" value="OBART07G23410.1"/>
    <property type="gene ID" value="OBART07G23410"/>
</dbReference>
<dbReference type="STRING" id="65489.A0A0D3GTZ1"/>
<dbReference type="Proteomes" id="UP000026960">
    <property type="component" value="Chromosome 7"/>
</dbReference>
<dbReference type="AlphaFoldDB" id="A0A0D3GTZ1"/>
<protein>
    <submittedName>
        <fullName evidence="2">Uncharacterized protein</fullName>
    </submittedName>
</protein>
<evidence type="ECO:0000313" key="3">
    <source>
        <dbReference type="Proteomes" id="UP000026960"/>
    </source>
</evidence>
<name>A0A0D3GTZ1_9ORYZ</name>
<feature type="region of interest" description="Disordered" evidence="1">
    <location>
        <begin position="1"/>
        <end position="36"/>
    </location>
</feature>
<evidence type="ECO:0000256" key="1">
    <source>
        <dbReference type="SAM" id="MobiDB-lite"/>
    </source>
</evidence>
<feature type="compositionally biased region" description="Basic residues" evidence="1">
    <location>
        <begin position="202"/>
        <end position="218"/>
    </location>
</feature>
<sequence length="353" mass="41138">MWEELQAEVDKLPQARPQEGSILTGRRRPHHPSPFHARKQVVSDCGSAAGSDGQRGQELLELLHQEEASPARHRSGHPQAARRGRRRRRLRPHAGGVQRRRAHPVLHRRPAAAGELYVLRWQPVQHGVRRRECRRRRVAVVAVRVQPSDSGVRGGRRQRERAAALRRRRPHLLRWWRPAGAHGGGYPIGVELQHAELDGWPKPRRRHHHHHHHRRAVRQHQPPPMAGAGPKHHHPLLLRRRRHRRPLRRRAGRAQVVRLRVRRLQPPATSVQPWRHLWRRRQQGHGGALRRPRPRQLVLAATPPKKKTIIAINLDIYVSRFITRVCFFMGQSSTIWLTSNPPQIRRNETDGER</sequence>
<feature type="region of interest" description="Disordered" evidence="1">
    <location>
        <begin position="66"/>
        <end position="103"/>
    </location>
</feature>
<dbReference type="PaxDb" id="65489-OBART07G23410.1"/>
<organism evidence="2">
    <name type="scientific">Oryza barthii</name>
    <dbReference type="NCBI Taxonomy" id="65489"/>
    <lineage>
        <taxon>Eukaryota</taxon>
        <taxon>Viridiplantae</taxon>
        <taxon>Streptophyta</taxon>
        <taxon>Embryophyta</taxon>
        <taxon>Tracheophyta</taxon>
        <taxon>Spermatophyta</taxon>
        <taxon>Magnoliopsida</taxon>
        <taxon>Liliopsida</taxon>
        <taxon>Poales</taxon>
        <taxon>Poaceae</taxon>
        <taxon>BOP clade</taxon>
        <taxon>Oryzoideae</taxon>
        <taxon>Oryzeae</taxon>
        <taxon>Oryzinae</taxon>
        <taxon>Oryza</taxon>
    </lineage>
</organism>
<reference evidence="2" key="2">
    <citation type="submission" date="2015-03" db="UniProtKB">
        <authorList>
            <consortium name="EnsemblPlants"/>
        </authorList>
    </citation>
    <scope>IDENTIFICATION</scope>
</reference>
<dbReference type="EnsemblPlants" id="OBART07G23410.1">
    <property type="protein sequence ID" value="OBART07G23410.1"/>
    <property type="gene ID" value="OBART07G23410"/>
</dbReference>
<keyword evidence="3" id="KW-1185">Reference proteome</keyword>
<feature type="compositionally biased region" description="Basic residues" evidence="1">
    <location>
        <begin position="25"/>
        <end position="36"/>
    </location>
</feature>
<proteinExistence type="predicted"/>
<feature type="region of interest" description="Disordered" evidence="1">
    <location>
        <begin position="201"/>
        <end position="249"/>
    </location>
</feature>
<evidence type="ECO:0000313" key="2">
    <source>
        <dbReference type="EnsemblPlants" id="OBART07G23410.1"/>
    </source>
</evidence>
<accession>A0A0D3GTZ1</accession>